<accession>A0A7W7NWK2</accession>
<feature type="transmembrane region" description="Helical" evidence="1">
    <location>
        <begin position="63"/>
        <end position="87"/>
    </location>
</feature>
<gene>
    <name evidence="3" type="ORF">HNO88_001564</name>
</gene>
<dbReference type="GO" id="GO:0016020">
    <property type="term" value="C:membrane"/>
    <property type="evidence" value="ECO:0007669"/>
    <property type="project" value="TreeGrafter"/>
</dbReference>
<keyword evidence="1" id="KW-0812">Transmembrane</keyword>
<feature type="domain" description="Acyltransferase 3" evidence="2">
    <location>
        <begin position="2"/>
        <end position="294"/>
    </location>
</feature>
<keyword evidence="4" id="KW-1185">Reference proteome</keyword>
<comment type="caution">
    <text evidence="3">The sequence shown here is derived from an EMBL/GenBank/DDBJ whole genome shotgun (WGS) entry which is preliminary data.</text>
</comment>
<dbReference type="EMBL" id="JACHLR010000005">
    <property type="protein sequence ID" value="MBB4858245.1"/>
    <property type="molecule type" value="Genomic_DNA"/>
</dbReference>
<keyword evidence="1" id="KW-0472">Membrane</keyword>
<proteinExistence type="predicted"/>
<dbReference type="Pfam" id="PF01757">
    <property type="entry name" value="Acyl_transf_3"/>
    <property type="match status" value="1"/>
</dbReference>
<keyword evidence="1" id="KW-1133">Transmembrane helix</keyword>
<dbReference type="Proteomes" id="UP000555448">
    <property type="component" value="Unassembled WGS sequence"/>
</dbReference>
<protein>
    <submittedName>
        <fullName evidence="3">Peptidoglycan/LPS O-acetylase OafA/YrhL</fullName>
    </submittedName>
</protein>
<name>A0A7W7NWK2_9SPHN</name>
<feature type="transmembrane region" description="Helical" evidence="1">
    <location>
        <begin position="282"/>
        <end position="302"/>
    </location>
</feature>
<feature type="transmembrane region" description="Helical" evidence="1">
    <location>
        <begin position="220"/>
        <end position="245"/>
    </location>
</feature>
<evidence type="ECO:0000256" key="1">
    <source>
        <dbReference type="SAM" id="Phobius"/>
    </source>
</evidence>
<sequence length="335" mass="37626">MALSVLVVHAINIGNHDLSEWMWQSWFGPIERFILPSFFALSGYLVTGSLGRNSIPQFIMLRVARIFPALIVEVLLSAFVLGALVTTLPIKQYVTSPEFHAYLLNMFGIIHYTLPGVFEGKALNVQLWTIPFELECYIAIVVFGLLGLVTRPRMFLSILSALIVIMTIGAVWQDWYETSWNVPGRMLVIAFLCGCLAYLFRHSLRHSPGLFAGSVILSYVFLYVPNLVFLAAMPLTYATVYIGLLRLPKIPFGDISYGVYLFHFPIARTIHELSGETMGWPLLLVLTLGLSGLFATGSWRLVEKPVLGQKRALLAATDRACQWFVRPWQARKALP</sequence>
<dbReference type="InterPro" id="IPR002656">
    <property type="entry name" value="Acyl_transf_3_dom"/>
</dbReference>
<dbReference type="PANTHER" id="PTHR23028">
    <property type="entry name" value="ACETYLTRANSFERASE"/>
    <property type="match status" value="1"/>
</dbReference>
<feature type="transmembrane region" description="Helical" evidence="1">
    <location>
        <begin position="154"/>
        <end position="172"/>
    </location>
</feature>
<reference evidence="3 4" key="1">
    <citation type="submission" date="2020-08" db="EMBL/GenBank/DDBJ databases">
        <title>Functional genomics of gut bacteria from endangered species of beetles.</title>
        <authorList>
            <person name="Carlos-Shanley C."/>
        </authorList>
    </citation>
    <scope>NUCLEOTIDE SEQUENCE [LARGE SCALE GENOMIC DNA]</scope>
    <source>
        <strain evidence="3 4">S00245</strain>
    </source>
</reference>
<dbReference type="GO" id="GO:0000271">
    <property type="term" value="P:polysaccharide biosynthetic process"/>
    <property type="evidence" value="ECO:0007669"/>
    <property type="project" value="TreeGrafter"/>
</dbReference>
<feature type="transmembrane region" description="Helical" evidence="1">
    <location>
        <begin position="130"/>
        <end position="148"/>
    </location>
</feature>
<evidence type="ECO:0000259" key="2">
    <source>
        <dbReference type="Pfam" id="PF01757"/>
    </source>
</evidence>
<evidence type="ECO:0000313" key="3">
    <source>
        <dbReference type="EMBL" id="MBB4858245.1"/>
    </source>
</evidence>
<dbReference type="PANTHER" id="PTHR23028:SF53">
    <property type="entry name" value="ACYL_TRANSF_3 DOMAIN-CONTAINING PROTEIN"/>
    <property type="match status" value="1"/>
</dbReference>
<dbReference type="GO" id="GO:0016747">
    <property type="term" value="F:acyltransferase activity, transferring groups other than amino-acyl groups"/>
    <property type="evidence" value="ECO:0007669"/>
    <property type="project" value="InterPro"/>
</dbReference>
<dbReference type="InterPro" id="IPR050879">
    <property type="entry name" value="Acyltransferase_3"/>
</dbReference>
<organism evidence="3 4">
    <name type="scientific">Novosphingobium chloroacetimidivorans</name>
    <dbReference type="NCBI Taxonomy" id="1428314"/>
    <lineage>
        <taxon>Bacteria</taxon>
        <taxon>Pseudomonadati</taxon>
        <taxon>Pseudomonadota</taxon>
        <taxon>Alphaproteobacteria</taxon>
        <taxon>Sphingomonadales</taxon>
        <taxon>Sphingomonadaceae</taxon>
        <taxon>Novosphingobium</taxon>
    </lineage>
</organism>
<evidence type="ECO:0000313" key="4">
    <source>
        <dbReference type="Proteomes" id="UP000555448"/>
    </source>
</evidence>
<dbReference type="AlphaFoldDB" id="A0A7W7NWK2"/>
<feature type="transmembrane region" description="Helical" evidence="1">
    <location>
        <begin position="99"/>
        <end position="118"/>
    </location>
</feature>
<feature type="transmembrane region" description="Helical" evidence="1">
    <location>
        <begin position="184"/>
        <end position="200"/>
    </location>
</feature>